<feature type="coiled-coil region" evidence="1">
    <location>
        <begin position="484"/>
        <end position="547"/>
    </location>
</feature>
<name>A0A8S2I247_9BILA</name>
<dbReference type="AlphaFoldDB" id="A0A8S2I247"/>
<evidence type="ECO:0000256" key="1">
    <source>
        <dbReference type="SAM" id="Coils"/>
    </source>
</evidence>
<dbReference type="Proteomes" id="UP000677228">
    <property type="component" value="Unassembled WGS sequence"/>
</dbReference>
<dbReference type="EMBL" id="CAJOBA010004322">
    <property type="protein sequence ID" value="CAF3709787.1"/>
    <property type="molecule type" value="Genomic_DNA"/>
</dbReference>
<reference evidence="3" key="1">
    <citation type="submission" date="2021-02" db="EMBL/GenBank/DDBJ databases">
        <authorList>
            <person name="Nowell W R."/>
        </authorList>
    </citation>
    <scope>NUCLEOTIDE SEQUENCE</scope>
</reference>
<sequence length="595" mass="70414">MTTFARPSLLDNRYAAIAETSAYTYDDDDLVNYADFLRKHGRYMTKGGYVDSSRRIRSLHRQQDDPISSSAGVGGSKLPGLLASFGKHATSRSADISPRQRLKTDGQSVIAISTNLENKKKEFDKQMRLIEEQMIKAKQVERETKRQEGDIKKEQRSLHHTLRELDVDATRKRFDAEKNLSKNLEEKDKIEREFVKKREQQTKQRTERAVDTLQATKDKDRKNLLMCNDLARQYRTKINQLDIKHKELSRLHLDFEQKVQSKEIEENRIKKELGEIALALNMEAQKAKTDLKEFQHQTSVHVKNYDLERRRLSGDITLHKSLLDLKQREGTHAHRLLLQECGEHLVDMKELVHEYYRNHYTPIILRKLLLHHTLRRIVDTKNRLENIYAKQRELNKTAIVAEQDRRAIELMTKVEDVSNRRNQLMSQYLRDKTEKSEEKELLGSEKAKVRYIEIETRQHEDHLKHFQKVLNKNEEQEHDLYKSVKEAESGRRKKEQDVKKLQDELVKTKRVHAEKIKQEISKAEKAERELEQQLIKEKSKLDKLHAKREDSYLRLLRQRGQIRENKSLLETHEKEHERLLRVQARSQSMQSLNTI</sequence>
<evidence type="ECO:0000313" key="2">
    <source>
        <dbReference type="EMBL" id="CAF0933741.1"/>
    </source>
</evidence>
<dbReference type="EMBL" id="CAJNOK010004320">
    <property type="protein sequence ID" value="CAF0933741.1"/>
    <property type="molecule type" value="Genomic_DNA"/>
</dbReference>
<evidence type="ECO:0000313" key="4">
    <source>
        <dbReference type="Proteomes" id="UP000682733"/>
    </source>
</evidence>
<dbReference type="Proteomes" id="UP000682733">
    <property type="component" value="Unassembled WGS sequence"/>
</dbReference>
<keyword evidence="1" id="KW-0175">Coiled coil</keyword>
<protein>
    <submittedName>
        <fullName evidence="3">Uncharacterized protein</fullName>
    </submittedName>
</protein>
<proteinExistence type="predicted"/>
<accession>A0A8S2I247</accession>
<evidence type="ECO:0000313" key="3">
    <source>
        <dbReference type="EMBL" id="CAF3709787.1"/>
    </source>
</evidence>
<comment type="caution">
    <text evidence="3">The sequence shown here is derived from an EMBL/GenBank/DDBJ whole genome shotgun (WGS) entry which is preliminary data.</text>
</comment>
<organism evidence="3 4">
    <name type="scientific">Didymodactylos carnosus</name>
    <dbReference type="NCBI Taxonomy" id="1234261"/>
    <lineage>
        <taxon>Eukaryota</taxon>
        <taxon>Metazoa</taxon>
        <taxon>Spiralia</taxon>
        <taxon>Gnathifera</taxon>
        <taxon>Rotifera</taxon>
        <taxon>Eurotatoria</taxon>
        <taxon>Bdelloidea</taxon>
        <taxon>Philodinida</taxon>
        <taxon>Philodinidae</taxon>
        <taxon>Didymodactylos</taxon>
    </lineage>
</organism>
<gene>
    <name evidence="2" type="ORF">OVA965_LOCUS11273</name>
    <name evidence="3" type="ORF">TMI583_LOCUS11269</name>
</gene>
<feature type="coiled-coil region" evidence="1">
    <location>
        <begin position="113"/>
        <end position="251"/>
    </location>
</feature>